<dbReference type="InterPro" id="IPR026502">
    <property type="entry name" value="SLBP1/SLBP2"/>
</dbReference>
<dbReference type="Gene3D" id="1.10.8.1120">
    <property type="entry name" value="Histone RNA hairpin-binding protein RNA-binding domain"/>
    <property type="match status" value="1"/>
</dbReference>
<feature type="region of interest" description="Disordered" evidence="3">
    <location>
        <begin position="203"/>
        <end position="223"/>
    </location>
</feature>
<feature type="compositionally biased region" description="Low complexity" evidence="3">
    <location>
        <begin position="296"/>
        <end position="308"/>
    </location>
</feature>
<dbReference type="FunFam" id="1.10.8.1120:FF:000001">
    <property type="entry name" value="Histone RNA hairpin-binding protein-like"/>
    <property type="match status" value="1"/>
</dbReference>
<protein>
    <recommendedName>
        <fullName evidence="4">Histone RNA hairpin-binding protein RNA-binding domain-containing protein</fullName>
    </recommendedName>
</protein>
<dbReference type="GO" id="GO:0071204">
    <property type="term" value="C:histone pre-mRNA 3'end processing complex"/>
    <property type="evidence" value="ECO:0007669"/>
    <property type="project" value="TreeGrafter"/>
</dbReference>
<keyword evidence="2" id="KW-0694">RNA-binding</keyword>
<dbReference type="PANTHER" id="PTHR17408">
    <property type="entry name" value="HISTONE RNA HAIRPIN-BINDING PROTEIN"/>
    <property type="match status" value="1"/>
</dbReference>
<evidence type="ECO:0000313" key="5">
    <source>
        <dbReference type="EMBL" id="JAS29235.1"/>
    </source>
</evidence>
<sequence length="327" mass="37637">IKTEIIEKKEDIKKPFSYANAVKNSPNNGNVIEPHKTEIANYLLSKTDFPECSEIPKRTPKRRIQKEFLQDDLSLTSHLDIFHMASPCKLNIDEEMASPSKETRNINSAKRKINSSPFSSVSRKVFADSPKSKFCKITRSPTKKCEASLKYENTRKRPRDDSLGNRSSNNLESKPELETDETVISRRQKQIDYGKNTVGYERYRQLVPKEKRDKKHPKTPPKFIKYSRRAWDGLIRVWRQRIHFWDPPSQGGGNPECLDSLSDASSNCDNASECSANSQSSTPWKESKRRVRVKNESISSNESSAQQENEIDCYPLEDIDNDQKFTN</sequence>
<dbReference type="AlphaFoldDB" id="A0A1B6DUB6"/>
<dbReference type="GO" id="GO:0071207">
    <property type="term" value="F:histone pre-mRNA stem-loop binding"/>
    <property type="evidence" value="ECO:0007669"/>
    <property type="project" value="TreeGrafter"/>
</dbReference>
<dbReference type="EMBL" id="GEDC01008063">
    <property type="protein sequence ID" value="JAS29235.1"/>
    <property type="molecule type" value="Transcribed_RNA"/>
</dbReference>
<dbReference type="GO" id="GO:0051028">
    <property type="term" value="P:mRNA transport"/>
    <property type="evidence" value="ECO:0007669"/>
    <property type="project" value="TreeGrafter"/>
</dbReference>
<organism evidence="5">
    <name type="scientific">Clastoptera arizonana</name>
    <name type="common">Arizona spittle bug</name>
    <dbReference type="NCBI Taxonomy" id="38151"/>
    <lineage>
        <taxon>Eukaryota</taxon>
        <taxon>Metazoa</taxon>
        <taxon>Ecdysozoa</taxon>
        <taxon>Arthropoda</taxon>
        <taxon>Hexapoda</taxon>
        <taxon>Insecta</taxon>
        <taxon>Pterygota</taxon>
        <taxon>Neoptera</taxon>
        <taxon>Paraneoptera</taxon>
        <taxon>Hemiptera</taxon>
        <taxon>Auchenorrhyncha</taxon>
        <taxon>Cercopoidea</taxon>
        <taxon>Clastopteridae</taxon>
        <taxon>Clastoptera</taxon>
    </lineage>
</organism>
<dbReference type="InterPro" id="IPR029344">
    <property type="entry name" value="SLBP_RNA_bind"/>
</dbReference>
<evidence type="ECO:0000259" key="4">
    <source>
        <dbReference type="Pfam" id="PF15247"/>
    </source>
</evidence>
<feature type="non-terminal residue" evidence="5">
    <location>
        <position position="1"/>
    </location>
</feature>
<dbReference type="InterPro" id="IPR038294">
    <property type="entry name" value="SLBP_RNA_bind_sf"/>
</dbReference>
<dbReference type="GO" id="GO:0007076">
    <property type="term" value="P:mitotic chromosome condensation"/>
    <property type="evidence" value="ECO:0007669"/>
    <property type="project" value="UniProtKB-ARBA"/>
</dbReference>
<evidence type="ECO:0000256" key="3">
    <source>
        <dbReference type="SAM" id="MobiDB-lite"/>
    </source>
</evidence>
<evidence type="ECO:0000256" key="1">
    <source>
        <dbReference type="ARBA" id="ARBA00006151"/>
    </source>
</evidence>
<feature type="region of interest" description="Disordered" evidence="3">
    <location>
        <begin position="148"/>
        <end position="183"/>
    </location>
</feature>
<name>A0A1B6DUB6_9HEMI</name>
<feature type="compositionally biased region" description="Acidic residues" evidence="3">
    <location>
        <begin position="309"/>
        <end position="320"/>
    </location>
</feature>
<feature type="compositionally biased region" description="Polar residues" evidence="3">
    <location>
        <begin position="268"/>
        <end position="284"/>
    </location>
</feature>
<feature type="domain" description="Histone RNA hairpin-binding protein RNA-binding" evidence="4">
    <location>
        <begin position="179"/>
        <end position="247"/>
    </location>
</feature>
<proteinExistence type="inferred from homology"/>
<evidence type="ECO:0000256" key="2">
    <source>
        <dbReference type="ARBA" id="ARBA00022884"/>
    </source>
</evidence>
<accession>A0A1B6DUB6</accession>
<dbReference type="GO" id="GO:0006398">
    <property type="term" value="P:mRNA 3'-end processing by stem-loop binding and cleavage"/>
    <property type="evidence" value="ECO:0007669"/>
    <property type="project" value="TreeGrafter"/>
</dbReference>
<feature type="region of interest" description="Disordered" evidence="3">
    <location>
        <begin position="268"/>
        <end position="327"/>
    </location>
</feature>
<feature type="compositionally biased region" description="Basic and acidic residues" evidence="3">
    <location>
        <begin position="148"/>
        <end position="163"/>
    </location>
</feature>
<comment type="similarity">
    <text evidence="1">Belongs to the SLBP family.</text>
</comment>
<gene>
    <name evidence="5" type="ORF">g.29710</name>
</gene>
<dbReference type="PANTHER" id="PTHR17408:SF0">
    <property type="entry name" value="HISTONE RNA HAIRPIN-BINDING PROTEIN"/>
    <property type="match status" value="1"/>
</dbReference>
<dbReference type="GO" id="GO:0005737">
    <property type="term" value="C:cytoplasm"/>
    <property type="evidence" value="ECO:0007669"/>
    <property type="project" value="TreeGrafter"/>
</dbReference>
<dbReference type="Pfam" id="PF15247">
    <property type="entry name" value="SLBP_RNA_bind"/>
    <property type="match status" value="1"/>
</dbReference>
<dbReference type="GO" id="GO:0003729">
    <property type="term" value="F:mRNA binding"/>
    <property type="evidence" value="ECO:0007669"/>
    <property type="project" value="InterPro"/>
</dbReference>
<reference evidence="5" key="1">
    <citation type="submission" date="2015-12" db="EMBL/GenBank/DDBJ databases">
        <title>De novo transcriptome assembly of four potential Pierce s Disease insect vectors from Arizona vineyards.</title>
        <authorList>
            <person name="Tassone E.E."/>
        </authorList>
    </citation>
    <scope>NUCLEOTIDE SEQUENCE</scope>
</reference>